<comment type="caution">
    <text evidence="3">The sequence shown here is derived from an EMBL/GenBank/DDBJ whole genome shotgun (WGS) entry which is preliminary data.</text>
</comment>
<sequence>MTRLRLLTALGVVLGVVAATAQATSGESCPEQTRPHATRCDQYFRCVLLPSKTHVWVPTQCAKGLIYEPQLKTCVLP</sequence>
<dbReference type="Pfam" id="PF01607">
    <property type="entry name" value="CBM_14"/>
    <property type="match status" value="1"/>
</dbReference>
<feature type="domain" description="Chitin-binding type-2" evidence="2">
    <location>
        <begin position="26"/>
        <end position="77"/>
    </location>
</feature>
<reference evidence="3 4" key="1">
    <citation type="submission" date="2024-05" db="EMBL/GenBank/DDBJ databases">
        <title>Culex pipiens pipiens assembly and annotation.</title>
        <authorList>
            <person name="Alout H."/>
            <person name="Durand T."/>
        </authorList>
    </citation>
    <scope>NUCLEOTIDE SEQUENCE [LARGE SCALE GENOMIC DNA]</scope>
    <source>
        <strain evidence="3">HA-2024</strain>
        <tissue evidence="3">Whole body</tissue>
    </source>
</reference>
<name>A0ABD1DKE3_CULPP</name>
<dbReference type="SUPFAM" id="SSF57625">
    <property type="entry name" value="Invertebrate chitin-binding proteins"/>
    <property type="match status" value="1"/>
</dbReference>
<accession>A0ABD1DKE3</accession>
<evidence type="ECO:0000256" key="1">
    <source>
        <dbReference type="SAM" id="SignalP"/>
    </source>
</evidence>
<feature type="non-terminal residue" evidence="3">
    <location>
        <position position="77"/>
    </location>
</feature>
<feature type="chain" id="PRO_5044750974" description="Chitin-binding type-2 domain-containing protein" evidence="1">
    <location>
        <begin position="24"/>
        <end position="77"/>
    </location>
</feature>
<dbReference type="InterPro" id="IPR002557">
    <property type="entry name" value="Chitin-bd_dom"/>
</dbReference>
<keyword evidence="4" id="KW-1185">Reference proteome</keyword>
<evidence type="ECO:0000313" key="4">
    <source>
        <dbReference type="Proteomes" id="UP001562425"/>
    </source>
</evidence>
<gene>
    <name evidence="3" type="ORF">pipiens_007871</name>
</gene>
<dbReference type="InterPro" id="IPR036508">
    <property type="entry name" value="Chitin-bd_dom_sf"/>
</dbReference>
<proteinExistence type="predicted"/>
<dbReference type="EMBL" id="JBEHCU010005421">
    <property type="protein sequence ID" value="KAL1399889.1"/>
    <property type="molecule type" value="Genomic_DNA"/>
</dbReference>
<protein>
    <recommendedName>
        <fullName evidence="2">Chitin-binding type-2 domain-containing protein</fullName>
    </recommendedName>
</protein>
<feature type="signal peptide" evidence="1">
    <location>
        <begin position="1"/>
        <end position="23"/>
    </location>
</feature>
<dbReference type="Proteomes" id="UP001562425">
    <property type="component" value="Unassembled WGS sequence"/>
</dbReference>
<evidence type="ECO:0000313" key="3">
    <source>
        <dbReference type="EMBL" id="KAL1399889.1"/>
    </source>
</evidence>
<dbReference type="PROSITE" id="PS50940">
    <property type="entry name" value="CHIT_BIND_II"/>
    <property type="match status" value="1"/>
</dbReference>
<dbReference type="AlphaFoldDB" id="A0ABD1DKE3"/>
<evidence type="ECO:0000259" key="2">
    <source>
        <dbReference type="PROSITE" id="PS50940"/>
    </source>
</evidence>
<keyword evidence="1" id="KW-0732">Signal</keyword>
<organism evidence="3 4">
    <name type="scientific">Culex pipiens pipiens</name>
    <name type="common">Northern house mosquito</name>
    <dbReference type="NCBI Taxonomy" id="38569"/>
    <lineage>
        <taxon>Eukaryota</taxon>
        <taxon>Metazoa</taxon>
        <taxon>Ecdysozoa</taxon>
        <taxon>Arthropoda</taxon>
        <taxon>Hexapoda</taxon>
        <taxon>Insecta</taxon>
        <taxon>Pterygota</taxon>
        <taxon>Neoptera</taxon>
        <taxon>Endopterygota</taxon>
        <taxon>Diptera</taxon>
        <taxon>Nematocera</taxon>
        <taxon>Culicoidea</taxon>
        <taxon>Culicidae</taxon>
        <taxon>Culicinae</taxon>
        <taxon>Culicini</taxon>
        <taxon>Culex</taxon>
        <taxon>Culex</taxon>
    </lineage>
</organism>
<dbReference type="Gene3D" id="2.170.140.10">
    <property type="entry name" value="Chitin binding domain"/>
    <property type="match status" value="1"/>
</dbReference>